<sequence length="68" mass="7635">MWVDFDGAEHPGEVLKVEGGGYLLCMIHTDPEWDYGRASARVMPEQVVAARITHVRPRTPDTAPDERT</sequence>
<keyword evidence="2" id="KW-1185">Reference proteome</keyword>
<dbReference type="RefSeq" id="YP_009018763.1">
    <property type="nucleotide sequence ID" value="NC_023744.1"/>
</dbReference>
<dbReference type="EMBL" id="JN698994">
    <property type="protein sequence ID" value="AER47629.1"/>
    <property type="molecule type" value="Genomic_DNA"/>
</dbReference>
<proteinExistence type="predicted"/>
<reference evidence="1 2" key="1">
    <citation type="journal article" date="2012" name="J. Virol.">
        <title>Complete Genome Sequences of 138 Mycobacteriophages.</title>
        <authorList>
            <consortium name="the Science Education Alliance Phage Hunters Advancing Genomics and Evolutionary Science Program"/>
            <consortium name="the KwaZulu-Natal Research Institute for Tuberculosis and HIV Mycobacterial Genetics Course Students"/>
            <consortium name="the Phage Hunters Integrating Research and Education Program"/>
            <person name="Hatfull G.F."/>
        </authorList>
    </citation>
    <scope>NUCLEOTIDE SEQUENCE [LARGE SCALE GENOMIC DNA]</scope>
</reference>
<dbReference type="GeneID" id="18990073"/>
<dbReference type="OrthoDB" id="20349at10239"/>
<name>G8I4I5_9CAUD</name>
<dbReference type="KEGG" id="vg:18990073"/>
<dbReference type="Proteomes" id="UP000005857">
    <property type="component" value="Segment"/>
</dbReference>
<gene>
    <name evidence="1" type="primary">75</name>
    <name evidence="1" type="ORF">DS6A_75</name>
</gene>
<organism evidence="1 2">
    <name type="scientific">Mycobacterium phage DS6A</name>
    <dbReference type="NCBI Taxonomy" id="45764"/>
    <lineage>
        <taxon>Viruses</taxon>
        <taxon>Duplodnaviria</taxon>
        <taxon>Heunggongvirae</taxon>
        <taxon>Uroviricota</taxon>
        <taxon>Caudoviricetes</taxon>
        <taxon>Hnatkovirus</taxon>
        <taxon>Hnatkovirus DS6A</taxon>
    </lineage>
</organism>
<evidence type="ECO:0000313" key="1">
    <source>
        <dbReference type="EMBL" id="AER47629.1"/>
    </source>
</evidence>
<protein>
    <submittedName>
        <fullName evidence="1">Uncharacterized protein</fullName>
    </submittedName>
</protein>
<evidence type="ECO:0000313" key="2">
    <source>
        <dbReference type="Proteomes" id="UP000005857"/>
    </source>
</evidence>
<accession>G8I4I5</accession>